<dbReference type="InterPro" id="IPR011008">
    <property type="entry name" value="Dimeric_a/b-barrel"/>
</dbReference>
<dbReference type="PANTHER" id="PTHR35174">
    <property type="entry name" value="BLL7171 PROTEIN-RELATED"/>
    <property type="match status" value="1"/>
</dbReference>
<dbReference type="RefSeq" id="WP_069911997.1">
    <property type="nucleotide sequence ID" value="NZ_LAJE02000362.1"/>
</dbReference>
<feature type="domain" description="YCII-related" evidence="2">
    <location>
        <begin position="1"/>
        <end position="110"/>
    </location>
</feature>
<evidence type="ECO:0000313" key="3">
    <source>
        <dbReference type="EMBL" id="OEO28695.1"/>
    </source>
</evidence>
<comment type="similarity">
    <text evidence="1">Belongs to the YciI family.</text>
</comment>
<proteinExistence type="inferred from homology"/>
<evidence type="ECO:0000313" key="4">
    <source>
        <dbReference type="Proteomes" id="UP000095463"/>
    </source>
</evidence>
<name>A0A1E5XJD6_9HYPH</name>
<accession>A0A1E5XJD6</accession>
<gene>
    <name evidence="3" type="ORF">VW23_003460</name>
</gene>
<dbReference type="SUPFAM" id="SSF54909">
    <property type="entry name" value="Dimeric alpha+beta barrel"/>
    <property type="match status" value="1"/>
</dbReference>
<evidence type="ECO:0000259" key="2">
    <source>
        <dbReference type="Pfam" id="PF03795"/>
    </source>
</evidence>
<dbReference type="Pfam" id="PF03795">
    <property type="entry name" value="YCII"/>
    <property type="match status" value="1"/>
</dbReference>
<comment type="caution">
    <text evidence="3">The sequence shown here is derived from an EMBL/GenBank/DDBJ whole genome shotgun (WGS) entry which is preliminary data.</text>
</comment>
<dbReference type="EMBL" id="LAJE02000362">
    <property type="protein sequence ID" value="OEO28695.1"/>
    <property type="molecule type" value="Genomic_DNA"/>
</dbReference>
<dbReference type="OrthoDB" id="9807535at2"/>
<dbReference type="InterPro" id="IPR005545">
    <property type="entry name" value="YCII"/>
</dbReference>
<keyword evidence="4" id="KW-1185">Reference proteome</keyword>
<sequence length="122" mass="13343">MRYVCLVHVDPSLIDAATPEELAAMDRDNQRANAELTASGHLILDLALKEPGTARIVRSRGGKVSATDGPYVESKEHLGGFFVIEARNLDEAVAIARREPMARFGTIEVRAEMGISWQQPKA</sequence>
<reference evidence="3 4" key="1">
    <citation type="journal article" date="2015" name="Genome Announc.">
        <title>Genome Assemblies of Three Soil-Associated Devosia species: D. insulae, D. limi, and D. soli.</title>
        <authorList>
            <person name="Hassan Y.I."/>
            <person name="Lepp D."/>
            <person name="Zhou T."/>
        </authorList>
    </citation>
    <scope>NUCLEOTIDE SEQUENCE [LARGE SCALE GENOMIC DNA]</scope>
    <source>
        <strain evidence="3 4">DS-56</strain>
    </source>
</reference>
<organism evidence="3 4">
    <name type="scientific">Devosia insulae DS-56</name>
    <dbReference type="NCBI Taxonomy" id="1116389"/>
    <lineage>
        <taxon>Bacteria</taxon>
        <taxon>Pseudomonadati</taxon>
        <taxon>Pseudomonadota</taxon>
        <taxon>Alphaproteobacteria</taxon>
        <taxon>Hyphomicrobiales</taxon>
        <taxon>Devosiaceae</taxon>
        <taxon>Devosia</taxon>
    </lineage>
</organism>
<dbReference type="Gene3D" id="3.30.70.1060">
    <property type="entry name" value="Dimeric alpha+beta barrel"/>
    <property type="match status" value="1"/>
</dbReference>
<protein>
    <submittedName>
        <fullName evidence="3">Dehydrogenase</fullName>
    </submittedName>
</protein>
<evidence type="ECO:0000256" key="1">
    <source>
        <dbReference type="ARBA" id="ARBA00007689"/>
    </source>
</evidence>
<dbReference type="PANTHER" id="PTHR35174:SF3">
    <property type="entry name" value="BLL7171 PROTEIN"/>
    <property type="match status" value="1"/>
</dbReference>
<dbReference type="Proteomes" id="UP000095463">
    <property type="component" value="Unassembled WGS sequence"/>
</dbReference>
<dbReference type="AlphaFoldDB" id="A0A1E5XJD6"/>